<keyword evidence="2" id="KW-1185">Reference proteome</keyword>
<reference evidence="1" key="2">
    <citation type="submission" date="2020-09" db="EMBL/GenBank/DDBJ databases">
        <authorList>
            <person name="Sun Q."/>
            <person name="Zhou Y."/>
        </authorList>
    </citation>
    <scope>NUCLEOTIDE SEQUENCE</scope>
    <source>
        <strain evidence="1">CGMCC 4.7110</strain>
    </source>
</reference>
<dbReference type="AlphaFoldDB" id="A0A917XQK8"/>
<dbReference type="Proteomes" id="UP000653411">
    <property type="component" value="Unassembled WGS sequence"/>
</dbReference>
<proteinExistence type="predicted"/>
<reference evidence="1" key="1">
    <citation type="journal article" date="2014" name="Int. J. Syst. Evol. Microbiol.">
        <title>Complete genome sequence of Corynebacterium casei LMG S-19264T (=DSM 44701T), isolated from a smear-ripened cheese.</title>
        <authorList>
            <consortium name="US DOE Joint Genome Institute (JGI-PGF)"/>
            <person name="Walter F."/>
            <person name="Albersmeier A."/>
            <person name="Kalinowski J."/>
            <person name="Ruckert C."/>
        </authorList>
    </citation>
    <scope>NUCLEOTIDE SEQUENCE</scope>
    <source>
        <strain evidence="1">CGMCC 4.7110</strain>
    </source>
</reference>
<sequence>MIRPAQYAAADIGTSHNRTRLAVLPALLGPVRSPADVSLLPDGHVPDPGAQGPTPRQGAGIAVLARARTTLSGVH</sequence>
<comment type="caution">
    <text evidence="1">The sequence shown here is derived from an EMBL/GenBank/DDBJ whole genome shotgun (WGS) entry which is preliminary data.</text>
</comment>
<name>A0A917XQK8_9ACTN</name>
<organism evidence="1 2">
    <name type="scientific">Streptomyces fuscichromogenes</name>
    <dbReference type="NCBI Taxonomy" id="1324013"/>
    <lineage>
        <taxon>Bacteria</taxon>
        <taxon>Bacillati</taxon>
        <taxon>Actinomycetota</taxon>
        <taxon>Actinomycetes</taxon>
        <taxon>Kitasatosporales</taxon>
        <taxon>Streptomycetaceae</taxon>
        <taxon>Streptomyces</taxon>
    </lineage>
</organism>
<accession>A0A917XQK8</accession>
<protein>
    <submittedName>
        <fullName evidence="1">Uncharacterized protein</fullName>
    </submittedName>
</protein>
<evidence type="ECO:0000313" key="2">
    <source>
        <dbReference type="Proteomes" id="UP000653411"/>
    </source>
</evidence>
<gene>
    <name evidence="1" type="ORF">GCM10011578_098500</name>
</gene>
<evidence type="ECO:0000313" key="1">
    <source>
        <dbReference type="EMBL" id="GGN46010.1"/>
    </source>
</evidence>
<dbReference type="EMBL" id="BMML01000051">
    <property type="protein sequence ID" value="GGN46010.1"/>
    <property type="molecule type" value="Genomic_DNA"/>
</dbReference>